<organism evidence="4 5">
    <name type="scientific">Frigoriflavimonas asaccharolytica</name>
    <dbReference type="NCBI Taxonomy" id="2735899"/>
    <lineage>
        <taxon>Bacteria</taxon>
        <taxon>Pseudomonadati</taxon>
        <taxon>Bacteroidota</taxon>
        <taxon>Flavobacteriia</taxon>
        <taxon>Flavobacteriales</taxon>
        <taxon>Weeksellaceae</taxon>
        <taxon>Frigoriflavimonas</taxon>
    </lineage>
</organism>
<dbReference type="GO" id="GO:0006096">
    <property type="term" value="P:glycolytic process"/>
    <property type="evidence" value="ECO:0007669"/>
    <property type="project" value="InterPro"/>
</dbReference>
<evidence type="ECO:0000256" key="3">
    <source>
        <dbReference type="RuleBase" id="RU004046"/>
    </source>
</evidence>
<name>A0A8J8K920_9FLAO</name>
<dbReference type="InterPro" id="IPR003836">
    <property type="entry name" value="Glucokinase"/>
</dbReference>
<dbReference type="Gene3D" id="3.30.420.40">
    <property type="match status" value="1"/>
</dbReference>
<dbReference type="PANTHER" id="PTHR47363">
    <property type="entry name" value="GLUCOKINASE"/>
    <property type="match status" value="1"/>
</dbReference>
<protein>
    <submittedName>
        <fullName evidence="4">Glucokinase</fullName>
        <ecNumber evidence="4">2.7.1.2</ecNumber>
    </submittedName>
</protein>
<reference evidence="4" key="1">
    <citation type="submission" date="2020-05" db="EMBL/GenBank/DDBJ databases">
        <title>Genomic Encyclopedia of Type Strains, Phase IV (KMG-V): Genome sequencing to study the core and pangenomes of soil and plant-associated prokaryotes.</title>
        <authorList>
            <person name="Whitman W."/>
        </authorList>
    </citation>
    <scope>NUCLEOTIDE SEQUENCE</scope>
    <source>
        <strain evidence="4">16F</strain>
    </source>
</reference>
<dbReference type="CDD" id="cd24008">
    <property type="entry name" value="ASKHA_NBD_GLK"/>
    <property type="match status" value="1"/>
</dbReference>
<dbReference type="EMBL" id="JABSNO010000010">
    <property type="protein sequence ID" value="NRS92582.1"/>
    <property type="molecule type" value="Genomic_DNA"/>
</dbReference>
<dbReference type="Proteomes" id="UP000610746">
    <property type="component" value="Unassembled WGS sequence"/>
</dbReference>
<accession>A0A8J8K920</accession>
<dbReference type="GO" id="GO:0005524">
    <property type="term" value="F:ATP binding"/>
    <property type="evidence" value="ECO:0007669"/>
    <property type="project" value="InterPro"/>
</dbReference>
<evidence type="ECO:0000256" key="2">
    <source>
        <dbReference type="ARBA" id="ARBA00022777"/>
    </source>
</evidence>
<dbReference type="GO" id="GO:0005536">
    <property type="term" value="F:D-glucose binding"/>
    <property type="evidence" value="ECO:0007669"/>
    <property type="project" value="InterPro"/>
</dbReference>
<keyword evidence="5" id="KW-1185">Reference proteome</keyword>
<keyword evidence="2" id="KW-0418">Kinase</keyword>
<dbReference type="InterPro" id="IPR043129">
    <property type="entry name" value="ATPase_NBD"/>
</dbReference>
<dbReference type="GO" id="GO:0004340">
    <property type="term" value="F:glucokinase activity"/>
    <property type="evidence" value="ECO:0007669"/>
    <property type="project" value="UniProtKB-EC"/>
</dbReference>
<keyword evidence="1 4" id="KW-0808">Transferase</keyword>
<dbReference type="SUPFAM" id="SSF53067">
    <property type="entry name" value="Actin-like ATPase domain"/>
    <property type="match status" value="1"/>
</dbReference>
<evidence type="ECO:0000313" key="5">
    <source>
        <dbReference type="Proteomes" id="UP000610746"/>
    </source>
</evidence>
<dbReference type="EC" id="2.7.1.2" evidence="4"/>
<proteinExistence type="inferred from homology"/>
<comment type="caution">
    <text evidence="4">The sequence shown here is derived from an EMBL/GenBank/DDBJ whole genome shotgun (WGS) entry which is preliminary data.</text>
</comment>
<sequence length="348" mass="39798">MKNNKRFPLYFPGKDSPRNENISIIAVEVREGKSIVGHYITKDGNVILQVEDKYKTKKFESFGDLIKRFITDYSLQKIDRLAVGFPGPIINGIGFSERISWDINKTTLEQEFGFEVFIINDLEASAYGLVDVTEECLLPIYEGERDPSGNMAILSPGNGLGEAGLFYDGEFLRPFATEGGHTEFSPRTAVEVEFYQFLNKIYGIVSWEQVLSKNGLFNIFRFLRDEKRHPQSEKLKRMLEEGDFVEVVYKAAMEDDDQICTITINTYLEFLAREANNLVLKLKATGGLFIGGDLPMLFKDYIDNERFYQKFRISAKMERVLKNIPIYLVVSEKTILSGVANYGAFYKM</sequence>
<evidence type="ECO:0000256" key="1">
    <source>
        <dbReference type="ARBA" id="ARBA00022679"/>
    </source>
</evidence>
<dbReference type="AlphaFoldDB" id="A0A8J8K920"/>
<dbReference type="PANTHER" id="PTHR47363:SF1">
    <property type="entry name" value="GLUCOKINASE"/>
    <property type="match status" value="1"/>
</dbReference>
<comment type="similarity">
    <text evidence="3">Belongs to the bacterial glucokinase family.</text>
</comment>
<gene>
    <name evidence="4" type="ORF">HNQ03_001659</name>
</gene>
<dbReference type="RefSeq" id="WP_173779177.1">
    <property type="nucleotide sequence ID" value="NZ_JABSNO010000010.1"/>
</dbReference>
<dbReference type="Gene3D" id="3.40.367.20">
    <property type="match status" value="1"/>
</dbReference>
<evidence type="ECO:0000313" key="4">
    <source>
        <dbReference type="EMBL" id="NRS92582.1"/>
    </source>
</evidence>
<dbReference type="Pfam" id="PF02685">
    <property type="entry name" value="Glucokinase"/>
    <property type="match status" value="1"/>
</dbReference>